<dbReference type="Pfam" id="PF04290">
    <property type="entry name" value="DctQ"/>
    <property type="match status" value="1"/>
</dbReference>
<accession>A0A1X6YT83</accession>
<evidence type="ECO:0000256" key="3">
    <source>
        <dbReference type="ARBA" id="ARBA00022475"/>
    </source>
</evidence>
<dbReference type="Proteomes" id="UP000240624">
    <property type="component" value="Unassembled WGS sequence"/>
</dbReference>
<keyword evidence="3" id="KW-1003">Cell membrane</keyword>
<dbReference type="EMBL" id="FWFY01000003">
    <property type="protein sequence ID" value="SLN30644.1"/>
    <property type="molecule type" value="Genomic_DNA"/>
</dbReference>
<comment type="subcellular location">
    <subcellularLocation>
        <location evidence="7">Cell inner membrane</location>
        <topology evidence="7">Multi-pass membrane protein</topology>
    </subcellularLocation>
    <subcellularLocation>
        <location evidence="1">Cell membrane</location>
        <topology evidence="1">Multi-pass membrane protein</topology>
    </subcellularLocation>
</comment>
<evidence type="ECO:0000313" key="9">
    <source>
        <dbReference type="EMBL" id="PSK87527.1"/>
    </source>
</evidence>
<evidence type="ECO:0000313" key="10">
    <source>
        <dbReference type="EMBL" id="SLN30644.1"/>
    </source>
</evidence>
<dbReference type="GO" id="GO:0005886">
    <property type="term" value="C:plasma membrane"/>
    <property type="evidence" value="ECO:0007669"/>
    <property type="project" value="UniProtKB-SubCell"/>
</dbReference>
<keyword evidence="7" id="KW-0997">Cell inner membrane</keyword>
<evidence type="ECO:0000256" key="1">
    <source>
        <dbReference type="ARBA" id="ARBA00004651"/>
    </source>
</evidence>
<dbReference type="Proteomes" id="UP000193495">
    <property type="component" value="Unassembled WGS sequence"/>
</dbReference>
<comment type="similarity">
    <text evidence="7">Belongs to the TRAP transporter small permease family.</text>
</comment>
<evidence type="ECO:0000256" key="6">
    <source>
        <dbReference type="ARBA" id="ARBA00023136"/>
    </source>
</evidence>
<dbReference type="EMBL" id="PYGB01000002">
    <property type="protein sequence ID" value="PSK87527.1"/>
    <property type="molecule type" value="Genomic_DNA"/>
</dbReference>
<evidence type="ECO:0000313" key="12">
    <source>
        <dbReference type="Proteomes" id="UP000240624"/>
    </source>
</evidence>
<dbReference type="GO" id="GO:0022857">
    <property type="term" value="F:transmembrane transporter activity"/>
    <property type="evidence" value="ECO:0007669"/>
    <property type="project" value="UniProtKB-UniRule"/>
</dbReference>
<evidence type="ECO:0000256" key="5">
    <source>
        <dbReference type="ARBA" id="ARBA00022989"/>
    </source>
</evidence>
<evidence type="ECO:0000256" key="4">
    <source>
        <dbReference type="ARBA" id="ARBA00022692"/>
    </source>
</evidence>
<evidence type="ECO:0000256" key="7">
    <source>
        <dbReference type="RuleBase" id="RU369079"/>
    </source>
</evidence>
<keyword evidence="12" id="KW-1185">Reference proteome</keyword>
<reference evidence="9 12" key="2">
    <citation type="submission" date="2018-03" db="EMBL/GenBank/DDBJ databases">
        <title>Genomic Encyclopedia of Archaeal and Bacterial Type Strains, Phase II (KMG-II): from individual species to whole genera.</title>
        <authorList>
            <person name="Goeker M."/>
        </authorList>
    </citation>
    <scope>NUCLEOTIDE SEQUENCE [LARGE SCALE GENOMIC DNA]</scope>
    <source>
        <strain evidence="9 12">DSM 29956</strain>
    </source>
</reference>
<evidence type="ECO:0000259" key="8">
    <source>
        <dbReference type="Pfam" id="PF04290"/>
    </source>
</evidence>
<evidence type="ECO:0000313" key="11">
    <source>
        <dbReference type="Proteomes" id="UP000193495"/>
    </source>
</evidence>
<feature type="domain" description="Tripartite ATP-independent periplasmic transporters DctQ component" evidence="8">
    <location>
        <begin position="27"/>
        <end position="144"/>
    </location>
</feature>
<organism evidence="10 11">
    <name type="scientific">Limimaricola soesokkakensis</name>
    <dbReference type="NCBI Taxonomy" id="1343159"/>
    <lineage>
        <taxon>Bacteria</taxon>
        <taxon>Pseudomonadati</taxon>
        <taxon>Pseudomonadota</taxon>
        <taxon>Alphaproteobacteria</taxon>
        <taxon>Rhodobacterales</taxon>
        <taxon>Paracoccaceae</taxon>
        <taxon>Limimaricola</taxon>
    </lineage>
</organism>
<gene>
    <name evidence="9" type="ORF">CLV79_1026</name>
    <name evidence="10" type="ORF">LOS8367_01090</name>
</gene>
<keyword evidence="2 7" id="KW-0813">Transport</keyword>
<dbReference type="OrthoDB" id="7363060at2"/>
<sequence>MPKPLAAARLAIKALAALGVAAYAAAALVTVGDVLGRQVGLPIIGVVDLVQLFVMAGTWLVMPHAFLAAAHVGVDFLISRLPRRARHALHVMAALVALVLLALMLWQGFATFETRTMFGDSSQQLGIPIAWYWYPLLLGLGLCLPGVMLWLVAALREASDE</sequence>
<reference evidence="10 11" key="1">
    <citation type="submission" date="2017-03" db="EMBL/GenBank/DDBJ databases">
        <authorList>
            <person name="Afonso C.L."/>
            <person name="Miller P.J."/>
            <person name="Scott M.A."/>
            <person name="Spackman E."/>
            <person name="Goraichik I."/>
            <person name="Dimitrov K.M."/>
            <person name="Suarez D.L."/>
            <person name="Swayne D.E."/>
        </authorList>
    </citation>
    <scope>NUCLEOTIDE SEQUENCE [LARGE SCALE GENOMIC DNA]</scope>
    <source>
        <strain evidence="10 11">CECT 8367</strain>
    </source>
</reference>
<proteinExistence type="inferred from homology"/>
<dbReference type="RefSeq" id="WP_085895482.1">
    <property type="nucleotide sequence ID" value="NZ_FWFY01000003.1"/>
</dbReference>
<protein>
    <recommendedName>
        <fullName evidence="7">TRAP transporter small permease protein</fullName>
    </recommendedName>
</protein>
<name>A0A1X6YT83_9RHOB</name>
<keyword evidence="6 7" id="KW-0472">Membrane</keyword>
<comment type="function">
    <text evidence="7">Part of the tripartite ATP-independent periplasmic (TRAP) transport system.</text>
</comment>
<dbReference type="AlphaFoldDB" id="A0A1X6YT83"/>
<comment type="subunit">
    <text evidence="7">The complex comprises the extracytoplasmic solute receptor protein and the two transmembrane proteins.</text>
</comment>
<comment type="caution">
    <text evidence="7">Lacks conserved residue(s) required for the propagation of feature annotation.</text>
</comment>
<keyword evidence="5 7" id="KW-1133">Transmembrane helix</keyword>
<keyword evidence="4 7" id="KW-0812">Transmembrane</keyword>
<feature type="transmembrane region" description="Helical" evidence="7">
    <location>
        <begin position="50"/>
        <end position="77"/>
    </location>
</feature>
<feature type="transmembrane region" description="Helical" evidence="7">
    <location>
        <begin position="89"/>
        <end position="109"/>
    </location>
</feature>
<dbReference type="InterPro" id="IPR055348">
    <property type="entry name" value="DctQ"/>
</dbReference>
<evidence type="ECO:0000256" key="2">
    <source>
        <dbReference type="ARBA" id="ARBA00022448"/>
    </source>
</evidence>
<feature type="transmembrane region" description="Helical" evidence="7">
    <location>
        <begin position="129"/>
        <end position="155"/>
    </location>
</feature>